<feature type="region of interest" description="Disordered" evidence="4">
    <location>
        <begin position="26"/>
        <end position="45"/>
    </location>
</feature>
<evidence type="ECO:0000256" key="4">
    <source>
        <dbReference type="SAM" id="MobiDB-lite"/>
    </source>
</evidence>
<keyword evidence="2" id="KW-0677">Repeat</keyword>
<comment type="caution">
    <text evidence="6">The sequence shown here is derived from an EMBL/GenBank/DDBJ whole genome shotgun (WGS) entry which is preliminary data.</text>
</comment>
<protein>
    <recommendedName>
        <fullName evidence="5">EF-hand domain-containing protein</fullName>
    </recommendedName>
</protein>
<dbReference type="PROSITE" id="PS00018">
    <property type="entry name" value="EF_HAND_1"/>
    <property type="match status" value="5"/>
</dbReference>
<evidence type="ECO:0000256" key="3">
    <source>
        <dbReference type="ARBA" id="ARBA00022837"/>
    </source>
</evidence>
<reference evidence="7" key="1">
    <citation type="journal article" date="2023" name="Commun. Biol.">
        <title>Genome analysis of Parmales, the sister group of diatoms, reveals the evolutionary specialization of diatoms from phago-mixotrophs to photoautotrophs.</title>
        <authorList>
            <person name="Ban H."/>
            <person name="Sato S."/>
            <person name="Yoshikawa S."/>
            <person name="Yamada K."/>
            <person name="Nakamura Y."/>
            <person name="Ichinomiya M."/>
            <person name="Sato N."/>
            <person name="Blanc-Mathieu R."/>
            <person name="Endo H."/>
            <person name="Kuwata A."/>
            <person name="Ogata H."/>
        </authorList>
    </citation>
    <scope>NUCLEOTIDE SEQUENCE [LARGE SCALE GENOMIC DNA]</scope>
</reference>
<dbReference type="PANTHER" id="PTHR34524:SF6">
    <property type="entry name" value="CALCYPHOSINE LIKE"/>
    <property type="match status" value="1"/>
</dbReference>
<evidence type="ECO:0000313" key="6">
    <source>
        <dbReference type="EMBL" id="GMH79975.1"/>
    </source>
</evidence>
<dbReference type="GO" id="GO:0005509">
    <property type="term" value="F:calcium ion binding"/>
    <property type="evidence" value="ECO:0007669"/>
    <property type="project" value="InterPro"/>
</dbReference>
<evidence type="ECO:0000256" key="2">
    <source>
        <dbReference type="ARBA" id="ARBA00022737"/>
    </source>
</evidence>
<dbReference type="InterPro" id="IPR002048">
    <property type="entry name" value="EF_hand_dom"/>
</dbReference>
<feature type="region of interest" description="Disordered" evidence="4">
    <location>
        <begin position="351"/>
        <end position="417"/>
    </location>
</feature>
<dbReference type="PANTHER" id="PTHR34524">
    <property type="entry name" value="CALCYPHOSIN"/>
    <property type="match status" value="1"/>
</dbReference>
<feature type="region of interest" description="Disordered" evidence="4">
    <location>
        <begin position="241"/>
        <end position="261"/>
    </location>
</feature>
<gene>
    <name evidence="6" type="ORF">TL16_g08345</name>
</gene>
<feature type="region of interest" description="Disordered" evidence="4">
    <location>
        <begin position="836"/>
        <end position="887"/>
    </location>
</feature>
<accession>A0A9W7B5I2</accession>
<dbReference type="InterPro" id="IPR051581">
    <property type="entry name" value="Ca-bind"/>
</dbReference>
<dbReference type="InterPro" id="IPR011992">
    <property type="entry name" value="EF-hand-dom_pair"/>
</dbReference>
<feature type="domain" description="EF-hand" evidence="5">
    <location>
        <begin position="685"/>
        <end position="720"/>
    </location>
</feature>
<organism evidence="6 7">
    <name type="scientific">Triparma laevis f. inornata</name>
    <dbReference type="NCBI Taxonomy" id="1714386"/>
    <lineage>
        <taxon>Eukaryota</taxon>
        <taxon>Sar</taxon>
        <taxon>Stramenopiles</taxon>
        <taxon>Ochrophyta</taxon>
        <taxon>Bolidophyceae</taxon>
        <taxon>Parmales</taxon>
        <taxon>Triparmaceae</taxon>
        <taxon>Triparma</taxon>
    </lineage>
</organism>
<evidence type="ECO:0000313" key="7">
    <source>
        <dbReference type="Proteomes" id="UP001162640"/>
    </source>
</evidence>
<dbReference type="Gene3D" id="1.10.238.10">
    <property type="entry name" value="EF-hand"/>
    <property type="match status" value="4"/>
</dbReference>
<proteinExistence type="predicted"/>
<feature type="compositionally biased region" description="Basic residues" evidence="4">
    <location>
        <begin position="866"/>
        <end position="875"/>
    </location>
</feature>
<feature type="compositionally biased region" description="Low complexity" evidence="4">
    <location>
        <begin position="836"/>
        <end position="853"/>
    </location>
</feature>
<dbReference type="CDD" id="cd00051">
    <property type="entry name" value="EFh"/>
    <property type="match status" value="1"/>
</dbReference>
<dbReference type="EMBL" id="BLQM01000274">
    <property type="protein sequence ID" value="GMH79975.1"/>
    <property type="molecule type" value="Genomic_DNA"/>
</dbReference>
<feature type="domain" description="EF-hand" evidence="5">
    <location>
        <begin position="601"/>
        <end position="628"/>
    </location>
</feature>
<keyword evidence="1" id="KW-0479">Metal-binding</keyword>
<dbReference type="PROSITE" id="PS50222">
    <property type="entry name" value="EF_HAND_2"/>
    <property type="match status" value="5"/>
</dbReference>
<dbReference type="AlphaFoldDB" id="A0A9W7B5I2"/>
<dbReference type="Proteomes" id="UP001162640">
    <property type="component" value="Unassembled WGS sequence"/>
</dbReference>
<dbReference type="SUPFAM" id="SSF47473">
    <property type="entry name" value="EF-hand"/>
    <property type="match status" value="3"/>
</dbReference>
<keyword evidence="3" id="KW-0106">Calcium</keyword>
<feature type="compositionally biased region" description="Basic and acidic residues" evidence="4">
    <location>
        <begin position="241"/>
        <end position="258"/>
    </location>
</feature>
<evidence type="ECO:0000256" key="1">
    <source>
        <dbReference type="ARBA" id="ARBA00022723"/>
    </source>
</evidence>
<feature type="domain" description="EF-hand" evidence="5">
    <location>
        <begin position="106"/>
        <end position="141"/>
    </location>
</feature>
<feature type="domain" description="EF-hand" evidence="5">
    <location>
        <begin position="441"/>
        <end position="476"/>
    </location>
</feature>
<dbReference type="Pfam" id="PF13202">
    <property type="entry name" value="EF-hand_5"/>
    <property type="match status" value="1"/>
</dbReference>
<feature type="compositionally biased region" description="Acidic residues" evidence="4">
    <location>
        <begin position="351"/>
        <end position="363"/>
    </location>
</feature>
<feature type="compositionally biased region" description="Basic residues" evidence="4">
    <location>
        <begin position="395"/>
        <end position="406"/>
    </location>
</feature>
<dbReference type="InterPro" id="IPR018247">
    <property type="entry name" value="EF_Hand_1_Ca_BS"/>
</dbReference>
<sequence length="952" mass="106184">MPPKPAPPLQLVDSEITEIIRYLNLKPPSSKDSLGRATSSSSSDVPSLPFPEVIGILMDGVTEGGFGNSMLEKAVEKVTSFMEGMEKEWRVMSDDSIYEPKFEEIVTKQQLNAVITFIDADGSGTLELDELADAFRISRRFSIDKMLQEGSIIALRSILPSLRERGHTVRDLLKTLNKDRSGYITREVIQTTFEGYSMKSDDIETTIICLDGGDIGKVVYTKIADAFKIASNVLRKREFRESKREREQEKRNKAREEAEANQVVHENAFNRGDLNRVFEFLDYTRDGSVNIEETLAAFGKAKRAKVEAKMMSKGKRLLKKLFEIVKSHGLTMEDWFNSMDTTFQRDALLEETDSENEDEENGQDADRGGPQFRTLQPREAMLLDDEEGEDGEGKQKRRPTWLRKGKILPNGKQERPKGCLSSNELRIGFKKMASSRRGIKFTQTDLVNLMRYVDPDGDGDLSFDELEYALARIYETSPEEIKRDFIFGILRKIDDVARSNGSLLMTVFFNLDADGSGELTRKEFVNGVMELKPSTLTGNGGYHEPTYSSQDDLQAAIDYQELNKRELQHNELVRIEKSGAGRILRVITEWTKERGLTNRMLIEALDKNGDGEVSAKEMIDGIKWFMEPSTRIKAAKKKKAMQAAKKVKEDKERMLAADRLQVQMRHAEACGATKALSAIEKMMRKNCMRVVDMYDKIDKDGDGEVDAGELRKALKKCGLYLSKVDVRGLVKFLDTSLDGFVGCDELEAAIKTFRRFSWQKKEIDELLKNVTDINICERCESMEEVFGVPLGEGHFSEVTGSMVVDGLARMRGDKGSRLWMFRHKDKALEDDASVGSMASTMTGTTGTTGTWGAPSKRSPKGAKTTGRVKRKKKKGGGGSSGFLPSISSGGGGAGGGLYGASTSLADIGDNWTPAYVERLYNLNQQAAFKALFRDDDTVGGRGGVGSPSTLYK</sequence>
<evidence type="ECO:0000259" key="5">
    <source>
        <dbReference type="PROSITE" id="PS50222"/>
    </source>
</evidence>
<dbReference type="SMART" id="SM00054">
    <property type="entry name" value="EFh"/>
    <property type="match status" value="7"/>
</dbReference>
<feature type="domain" description="EF-hand" evidence="5">
    <location>
        <begin position="499"/>
        <end position="534"/>
    </location>
</feature>
<name>A0A9W7B5I2_9STRA</name>
<dbReference type="Pfam" id="PF13833">
    <property type="entry name" value="EF-hand_8"/>
    <property type="match status" value="2"/>
</dbReference>